<gene>
    <name evidence="2" type="ordered locus">A2cp1_4169</name>
</gene>
<dbReference type="KEGG" id="acp:A2cp1_4169"/>
<evidence type="ECO:0000313" key="3">
    <source>
        <dbReference type="Proteomes" id="UP000007089"/>
    </source>
</evidence>
<feature type="compositionally biased region" description="Low complexity" evidence="1">
    <location>
        <begin position="39"/>
        <end position="48"/>
    </location>
</feature>
<dbReference type="InterPro" id="IPR013784">
    <property type="entry name" value="Carb-bd-like_fold"/>
</dbReference>
<sequence length="773" mass="77161">MRARSIAIVVAVFAAAALTAVFVVSQLPHAGRTSPLPGTPGAAVATSSPPAPPATASDGFLDVRVTAGGAPQAGAEVRAYLRARGANGAPAWLAAGIGVAGKDGVARLAARPGAYLVAARAVGLAPGRAEVIRPSGEEVTHADVALAPPVALSGRVTGPDGRPAPARLELVPLASALGDAAPDAPPEELARVETGRRGAFEVPGLAPGLYAVRADGAGFHALLVPRVAVPRAAPLELRLDALALLDGAVTGADGRPAAGAVVRAASADHSAEMTVGEDGRFQLPVPAGEYRLLAGRGGEAAALAERVTAGPGTARRGLALRLGPGAALEGQVVRASDGAPLAAAEVVLRPHQASAALARATADASGRFRVEGLAPGPWDVLAAAPGATPGRAEAVTLEPGRSFPLRLALAGLGAVEGVVTDPAGRPLARVRVRLGARGDGLAALAPREARTDFEGRFRLEDVEVGRAELAAVQDGAALGAARAVRVQAGRAARADFFLAPPGALAGRASAGGKPPPLGTAVLAATLQGPPQVARTLVDASGNFELLLPAGDYRVLAAPADAAGTNVRAAPTFARVEPGGTTRLELRVTAAAEEEGPEVRVLEPGGAPSAGAEVTLARPGDARVAMAARAGEDGRVRLGRDMGLAGREVEVRAHNGGRSGAFTGRLPAAGAVAVTLSPGAALEGVVRGGGAPVKGFALEVASQPAPEGWRTLEVHRFAGDRFELGDLPAGPLRVAVRTADGRRGEAEVRLAAGEVRRLEVAVSAAVPARAPAGR</sequence>
<dbReference type="Gene3D" id="2.60.40.1120">
    <property type="entry name" value="Carboxypeptidase-like, regulatory domain"/>
    <property type="match status" value="3"/>
</dbReference>
<dbReference type="RefSeq" id="WP_015935203.1">
    <property type="nucleotide sequence ID" value="NC_011891.1"/>
</dbReference>
<feature type="region of interest" description="Disordered" evidence="1">
    <location>
        <begin position="34"/>
        <end position="57"/>
    </location>
</feature>
<dbReference type="EMBL" id="CP001359">
    <property type="protein sequence ID" value="ACL67486.1"/>
    <property type="molecule type" value="Genomic_DNA"/>
</dbReference>
<reference evidence="2" key="1">
    <citation type="submission" date="2009-01" db="EMBL/GenBank/DDBJ databases">
        <title>Complete sequence of Anaeromyxobacter dehalogenans 2CP-1.</title>
        <authorList>
            <consortium name="US DOE Joint Genome Institute"/>
            <person name="Lucas S."/>
            <person name="Copeland A."/>
            <person name="Lapidus A."/>
            <person name="Glavina del Rio T."/>
            <person name="Dalin E."/>
            <person name="Tice H."/>
            <person name="Bruce D."/>
            <person name="Goodwin L."/>
            <person name="Pitluck S."/>
            <person name="Saunders E."/>
            <person name="Brettin T."/>
            <person name="Detter J.C."/>
            <person name="Han C."/>
            <person name="Larimer F."/>
            <person name="Land M."/>
            <person name="Hauser L."/>
            <person name="Kyrpides N."/>
            <person name="Ovchinnikova G."/>
            <person name="Beliaev A.S."/>
            <person name="Richardson P."/>
        </authorList>
    </citation>
    <scope>NUCLEOTIDE SEQUENCE</scope>
    <source>
        <strain evidence="2">2CP-1</strain>
    </source>
</reference>
<protein>
    <recommendedName>
        <fullName evidence="4">Carboxypeptidase regulatory-like domain-containing protein</fullName>
    </recommendedName>
</protein>
<dbReference type="HOGENOM" id="CLU_330583_0_0_7"/>
<accession>B8JAI7</accession>
<dbReference type="SUPFAM" id="SSF49452">
    <property type="entry name" value="Starch-binding domain-like"/>
    <property type="match status" value="3"/>
</dbReference>
<dbReference type="Pfam" id="PF13620">
    <property type="entry name" value="CarboxypepD_reg"/>
    <property type="match status" value="3"/>
</dbReference>
<name>B8JAI7_ANAD2</name>
<keyword evidence="3" id="KW-1185">Reference proteome</keyword>
<evidence type="ECO:0008006" key="4">
    <source>
        <dbReference type="Google" id="ProtNLM"/>
    </source>
</evidence>
<dbReference type="AlphaFoldDB" id="B8JAI7"/>
<dbReference type="GO" id="GO:0030246">
    <property type="term" value="F:carbohydrate binding"/>
    <property type="evidence" value="ECO:0007669"/>
    <property type="project" value="InterPro"/>
</dbReference>
<evidence type="ECO:0000313" key="2">
    <source>
        <dbReference type="EMBL" id="ACL67486.1"/>
    </source>
</evidence>
<dbReference type="Proteomes" id="UP000007089">
    <property type="component" value="Chromosome"/>
</dbReference>
<organism evidence="2 3">
    <name type="scientific">Anaeromyxobacter dehalogenans (strain ATCC BAA-258 / DSM 21875 / 2CP-1)</name>
    <dbReference type="NCBI Taxonomy" id="455488"/>
    <lineage>
        <taxon>Bacteria</taxon>
        <taxon>Pseudomonadati</taxon>
        <taxon>Myxococcota</taxon>
        <taxon>Myxococcia</taxon>
        <taxon>Myxococcales</taxon>
        <taxon>Cystobacterineae</taxon>
        <taxon>Anaeromyxobacteraceae</taxon>
        <taxon>Anaeromyxobacter</taxon>
    </lineage>
</organism>
<proteinExistence type="predicted"/>
<evidence type="ECO:0000256" key="1">
    <source>
        <dbReference type="SAM" id="MobiDB-lite"/>
    </source>
</evidence>